<dbReference type="OMA" id="RERFEWI"/>
<proteinExistence type="predicted"/>
<evidence type="ECO:0000313" key="3">
    <source>
        <dbReference type="Proteomes" id="UP000218811"/>
    </source>
</evidence>
<dbReference type="PANTHER" id="PTHR34815:SF2">
    <property type="entry name" value="N-ACETYLTRANSFERASE DOMAIN-CONTAINING PROTEIN"/>
    <property type="match status" value="1"/>
</dbReference>
<dbReference type="Proteomes" id="UP000218811">
    <property type="component" value="Unassembled WGS sequence"/>
</dbReference>
<gene>
    <name evidence="2" type="ORF">WOLCODRAFT_139317</name>
</gene>
<dbReference type="EMBL" id="KB468168">
    <property type="protein sequence ID" value="PCH44908.1"/>
    <property type="molecule type" value="Genomic_DNA"/>
</dbReference>
<dbReference type="PANTHER" id="PTHR34815">
    <property type="entry name" value="LYSINE ACETYLTRANSFERASE"/>
    <property type="match status" value="1"/>
</dbReference>
<name>A0A2H3K404_WOLCO</name>
<evidence type="ECO:0000313" key="2">
    <source>
        <dbReference type="EMBL" id="PCH44908.1"/>
    </source>
</evidence>
<sequence length="404" mass="45030">MHLVPADLSLFPATPEQILEGRRRSAAEWGHGLTLEQYIRRGDILHQKEHAAGNRHITWVLAPRSDPATLDFMCSCQTYRRNGVVAKCSMPSDVIAYGVASVYTPASKRGYGYARHMMRLLHWILAPRSALPSSFPAEWGAPPRVHQNLGLGDAQFSVLYSAIGPEFYRACGPSAEAGNGWLIGGHVSTMRDLAAVPVARDVGVDDADTAGRQWKLLSLDEVKTVFDRDAEWMAQDLAIKSAQSPKTLFTFLPNHGVGAYANEFALKFTNDGQLVMPFDSWGVMLLPSGTSSVADVLQNESRKEAALATWSVDVFRSTPTLVVTRLRATTDNVVSLLDEIEKAARREGMLEVDILNLPEAFQAAARERGWKTFDRTDYLPSFKWYGEEKEDDVEWLFSERFCWC</sequence>
<evidence type="ECO:0000259" key="1">
    <source>
        <dbReference type="Pfam" id="PF22998"/>
    </source>
</evidence>
<protein>
    <recommendedName>
        <fullName evidence="1">LYC1 C-terminal domain-containing protein</fullName>
    </recommendedName>
</protein>
<organism evidence="2 3">
    <name type="scientific">Wolfiporia cocos (strain MD-104)</name>
    <name type="common">Brown rot fungus</name>
    <dbReference type="NCBI Taxonomy" id="742152"/>
    <lineage>
        <taxon>Eukaryota</taxon>
        <taxon>Fungi</taxon>
        <taxon>Dikarya</taxon>
        <taxon>Basidiomycota</taxon>
        <taxon>Agaricomycotina</taxon>
        <taxon>Agaricomycetes</taxon>
        <taxon>Polyporales</taxon>
        <taxon>Phaeolaceae</taxon>
        <taxon>Wolfiporia</taxon>
    </lineage>
</organism>
<dbReference type="Pfam" id="PF22998">
    <property type="entry name" value="GNAT_LYC1-like"/>
    <property type="match status" value="1"/>
</dbReference>
<dbReference type="InterPro" id="IPR053013">
    <property type="entry name" value="LAT"/>
</dbReference>
<accession>A0A2H3K404</accession>
<feature type="domain" description="LYC1 C-terminal" evidence="1">
    <location>
        <begin position="209"/>
        <end position="404"/>
    </location>
</feature>
<dbReference type="STRING" id="742152.A0A2H3K404"/>
<dbReference type="AlphaFoldDB" id="A0A2H3K404"/>
<dbReference type="OrthoDB" id="2020070at2759"/>
<keyword evidence="3" id="KW-1185">Reference proteome</keyword>
<reference evidence="2 3" key="1">
    <citation type="journal article" date="2012" name="Science">
        <title>The Paleozoic origin of enzymatic lignin decomposition reconstructed from 31 fungal genomes.</title>
        <authorList>
            <person name="Floudas D."/>
            <person name="Binder M."/>
            <person name="Riley R."/>
            <person name="Barry K."/>
            <person name="Blanchette R.A."/>
            <person name="Henrissat B."/>
            <person name="Martinez A.T."/>
            <person name="Otillar R."/>
            <person name="Spatafora J.W."/>
            <person name="Yadav J.S."/>
            <person name="Aerts A."/>
            <person name="Benoit I."/>
            <person name="Boyd A."/>
            <person name="Carlson A."/>
            <person name="Copeland A."/>
            <person name="Coutinho P.M."/>
            <person name="de Vries R.P."/>
            <person name="Ferreira P."/>
            <person name="Findley K."/>
            <person name="Foster B."/>
            <person name="Gaskell J."/>
            <person name="Glotzer D."/>
            <person name="Gorecki P."/>
            <person name="Heitman J."/>
            <person name="Hesse C."/>
            <person name="Hori C."/>
            <person name="Igarashi K."/>
            <person name="Jurgens J.A."/>
            <person name="Kallen N."/>
            <person name="Kersten P."/>
            <person name="Kohler A."/>
            <person name="Kuees U."/>
            <person name="Kumar T.K.A."/>
            <person name="Kuo A."/>
            <person name="LaButti K."/>
            <person name="Larrondo L.F."/>
            <person name="Lindquist E."/>
            <person name="Ling A."/>
            <person name="Lombard V."/>
            <person name="Lucas S."/>
            <person name="Lundell T."/>
            <person name="Martin R."/>
            <person name="McLaughlin D.J."/>
            <person name="Morgenstern I."/>
            <person name="Morin E."/>
            <person name="Murat C."/>
            <person name="Nagy L.G."/>
            <person name="Nolan M."/>
            <person name="Ohm R.A."/>
            <person name="Patyshakuliyeva A."/>
            <person name="Rokas A."/>
            <person name="Ruiz-Duenas F.J."/>
            <person name="Sabat G."/>
            <person name="Salamov A."/>
            <person name="Samejima M."/>
            <person name="Schmutz J."/>
            <person name="Slot J.C."/>
            <person name="St John F."/>
            <person name="Stenlid J."/>
            <person name="Sun H."/>
            <person name="Sun S."/>
            <person name="Syed K."/>
            <person name="Tsang A."/>
            <person name="Wiebenga A."/>
            <person name="Young D."/>
            <person name="Pisabarro A."/>
            <person name="Eastwood D.C."/>
            <person name="Martin F."/>
            <person name="Cullen D."/>
            <person name="Grigoriev I.V."/>
            <person name="Hibbett D.S."/>
        </authorList>
    </citation>
    <scope>NUCLEOTIDE SEQUENCE [LARGE SCALE GENOMIC DNA]</scope>
    <source>
        <strain evidence="2 3">MD-104</strain>
    </source>
</reference>
<dbReference type="InterPro" id="IPR055100">
    <property type="entry name" value="GNAT_LYC1-like"/>
</dbReference>